<dbReference type="EMBL" id="WHVB01000023">
    <property type="protein sequence ID" value="KAF8471370.1"/>
    <property type="molecule type" value="Genomic_DNA"/>
</dbReference>
<reference evidence="9" key="1">
    <citation type="submission" date="2019-10" db="EMBL/GenBank/DDBJ databases">
        <authorList>
            <consortium name="DOE Joint Genome Institute"/>
            <person name="Kuo A."/>
            <person name="Miyauchi S."/>
            <person name="Kiss E."/>
            <person name="Drula E."/>
            <person name="Kohler A."/>
            <person name="Sanchez-Garcia M."/>
            <person name="Andreopoulos B."/>
            <person name="Barry K.W."/>
            <person name="Bonito G."/>
            <person name="Buee M."/>
            <person name="Carver A."/>
            <person name="Chen C."/>
            <person name="Cichocki N."/>
            <person name="Clum A."/>
            <person name="Culley D."/>
            <person name="Crous P.W."/>
            <person name="Fauchery L."/>
            <person name="Girlanda M."/>
            <person name="Hayes R."/>
            <person name="Keri Z."/>
            <person name="LaButti K."/>
            <person name="Lipzen A."/>
            <person name="Lombard V."/>
            <person name="Magnuson J."/>
            <person name="Maillard F."/>
            <person name="Morin E."/>
            <person name="Murat C."/>
            <person name="Nolan M."/>
            <person name="Ohm R."/>
            <person name="Pangilinan J."/>
            <person name="Pereira M."/>
            <person name="Perotto S."/>
            <person name="Peter M."/>
            <person name="Riley R."/>
            <person name="Sitrit Y."/>
            <person name="Stielow B."/>
            <person name="Szollosi G."/>
            <person name="Zifcakova L."/>
            <person name="Stursova M."/>
            <person name="Spatafora J.W."/>
            <person name="Tedersoo L."/>
            <person name="Vaario L.-M."/>
            <person name="Yamada A."/>
            <person name="Yan M."/>
            <person name="Wang P."/>
            <person name="Xu J."/>
            <person name="Bruns T."/>
            <person name="Baldrian P."/>
            <person name="Vilgalys R."/>
            <person name="Henrissat B."/>
            <person name="Grigoriev I.V."/>
            <person name="Hibbett D."/>
            <person name="Nagy L.G."/>
            <person name="Martin F.M."/>
        </authorList>
    </citation>
    <scope>NUCLEOTIDE SEQUENCE</scope>
    <source>
        <strain evidence="9">Prilba</strain>
    </source>
</reference>
<dbReference type="PROSITE" id="PS50235">
    <property type="entry name" value="USP_3"/>
    <property type="match status" value="1"/>
</dbReference>
<dbReference type="PANTHER" id="PTHR24006">
    <property type="entry name" value="UBIQUITIN CARBOXYL-TERMINAL HYDROLASE"/>
    <property type="match status" value="1"/>
</dbReference>
<dbReference type="InterPro" id="IPR050164">
    <property type="entry name" value="Peptidase_C19"/>
</dbReference>
<evidence type="ECO:0000256" key="6">
    <source>
        <dbReference type="ARBA" id="ARBA00022807"/>
    </source>
</evidence>
<protein>
    <recommendedName>
        <fullName evidence="2">ubiquitinyl hydrolase 1</fullName>
        <ecNumber evidence="2">3.4.19.12</ecNumber>
    </recommendedName>
</protein>
<evidence type="ECO:0000256" key="2">
    <source>
        <dbReference type="ARBA" id="ARBA00012759"/>
    </source>
</evidence>
<keyword evidence="4" id="KW-0833">Ubl conjugation pathway</keyword>
<feature type="region of interest" description="Disordered" evidence="7">
    <location>
        <begin position="157"/>
        <end position="178"/>
    </location>
</feature>
<dbReference type="OrthoDB" id="429671at2759"/>
<feature type="domain" description="USP" evidence="8">
    <location>
        <begin position="88"/>
        <end position="468"/>
    </location>
</feature>
<keyword evidence="6" id="KW-0788">Thiol protease</keyword>
<evidence type="ECO:0000256" key="1">
    <source>
        <dbReference type="ARBA" id="ARBA00000707"/>
    </source>
</evidence>
<sequence length="473" mass="51913">MLAPTRALAPVPAPTPPVLNKSLTYYDTGLASTYNPLLPTSSGIGFSIPAFPPPFPDTPLLNPGLLALLSTTPSRPSGNGTLQRLRARRLVNTGSMCFVNAILQLLVHSPPFWNLFKELGDLKGRSGARGPETGDGATPLVDAMVKFFEEFTIEEKGPLPQPAAGGKEREDEEAKKVHNSVDSFEPTYVYDAMKEKKQLKHLLDGQQQDAGEFFRHYLDVLDEELLALLASISGNKSGTGAPRVEEPEVSQSSLTDVRKRVFTSVESPLMCIFCGTFRSIVRAPNQPDTVTVEYWRSLQLDIQHGSVYAIEDALARISHLQPVQLGPSGFNVASQQVQIKALPPVLALHLKRFLYDATTDSIVKISKPVKFAPELEIPPEIMAPVEEKSAEPAHYKLYGVLYHHGESAGSGQYTVDVLHPNGDSSEGEAWLHIDDEAVSAVRHEDVFGGHDNERVDDQCVYMLFYCRTAPTRT</sequence>
<dbReference type="AlphaFoldDB" id="A0A9P5MR45"/>
<keyword evidence="5" id="KW-0378">Hydrolase</keyword>
<evidence type="ECO:0000313" key="10">
    <source>
        <dbReference type="Proteomes" id="UP000759537"/>
    </source>
</evidence>
<dbReference type="GO" id="GO:0005634">
    <property type="term" value="C:nucleus"/>
    <property type="evidence" value="ECO:0007669"/>
    <property type="project" value="TreeGrafter"/>
</dbReference>
<dbReference type="CDD" id="cd02257">
    <property type="entry name" value="Peptidase_C19"/>
    <property type="match status" value="1"/>
</dbReference>
<dbReference type="EC" id="3.4.19.12" evidence="2"/>
<dbReference type="GO" id="GO:0005829">
    <property type="term" value="C:cytosol"/>
    <property type="evidence" value="ECO:0007669"/>
    <property type="project" value="TreeGrafter"/>
</dbReference>
<reference evidence="9" key="2">
    <citation type="journal article" date="2020" name="Nat. Commun.">
        <title>Large-scale genome sequencing of mycorrhizal fungi provides insights into the early evolution of symbiotic traits.</title>
        <authorList>
            <person name="Miyauchi S."/>
            <person name="Kiss E."/>
            <person name="Kuo A."/>
            <person name="Drula E."/>
            <person name="Kohler A."/>
            <person name="Sanchez-Garcia M."/>
            <person name="Morin E."/>
            <person name="Andreopoulos B."/>
            <person name="Barry K.W."/>
            <person name="Bonito G."/>
            <person name="Buee M."/>
            <person name="Carver A."/>
            <person name="Chen C."/>
            <person name="Cichocki N."/>
            <person name="Clum A."/>
            <person name="Culley D."/>
            <person name="Crous P.W."/>
            <person name="Fauchery L."/>
            <person name="Girlanda M."/>
            <person name="Hayes R.D."/>
            <person name="Keri Z."/>
            <person name="LaButti K."/>
            <person name="Lipzen A."/>
            <person name="Lombard V."/>
            <person name="Magnuson J."/>
            <person name="Maillard F."/>
            <person name="Murat C."/>
            <person name="Nolan M."/>
            <person name="Ohm R.A."/>
            <person name="Pangilinan J."/>
            <person name="Pereira M.F."/>
            <person name="Perotto S."/>
            <person name="Peter M."/>
            <person name="Pfister S."/>
            <person name="Riley R."/>
            <person name="Sitrit Y."/>
            <person name="Stielow J.B."/>
            <person name="Szollosi G."/>
            <person name="Zifcakova L."/>
            <person name="Stursova M."/>
            <person name="Spatafora J.W."/>
            <person name="Tedersoo L."/>
            <person name="Vaario L.M."/>
            <person name="Yamada A."/>
            <person name="Yan M."/>
            <person name="Wang P."/>
            <person name="Xu J."/>
            <person name="Bruns T."/>
            <person name="Baldrian P."/>
            <person name="Vilgalys R."/>
            <person name="Dunand C."/>
            <person name="Henrissat B."/>
            <person name="Grigoriev I.V."/>
            <person name="Hibbett D."/>
            <person name="Nagy L.G."/>
            <person name="Martin F.M."/>
        </authorList>
    </citation>
    <scope>NUCLEOTIDE SEQUENCE</scope>
    <source>
        <strain evidence="9">Prilba</strain>
    </source>
</reference>
<dbReference type="InterPro" id="IPR038765">
    <property type="entry name" value="Papain-like_cys_pep_sf"/>
</dbReference>
<evidence type="ECO:0000259" key="8">
    <source>
        <dbReference type="PROSITE" id="PS50235"/>
    </source>
</evidence>
<keyword evidence="10" id="KW-1185">Reference proteome</keyword>
<dbReference type="GO" id="GO:0006508">
    <property type="term" value="P:proteolysis"/>
    <property type="evidence" value="ECO:0007669"/>
    <property type="project" value="UniProtKB-KW"/>
</dbReference>
<dbReference type="PANTHER" id="PTHR24006:SF687">
    <property type="entry name" value="UBIQUITIN CARBOXYL-TERMINAL HYDROLASE 10"/>
    <property type="match status" value="1"/>
</dbReference>
<dbReference type="Proteomes" id="UP000759537">
    <property type="component" value="Unassembled WGS sequence"/>
</dbReference>
<keyword evidence="3" id="KW-0645">Protease</keyword>
<evidence type="ECO:0000313" key="9">
    <source>
        <dbReference type="EMBL" id="KAF8471370.1"/>
    </source>
</evidence>
<feature type="compositionally biased region" description="Basic and acidic residues" evidence="7">
    <location>
        <begin position="166"/>
        <end position="176"/>
    </location>
</feature>
<evidence type="ECO:0000256" key="4">
    <source>
        <dbReference type="ARBA" id="ARBA00022786"/>
    </source>
</evidence>
<dbReference type="GO" id="GO:0004843">
    <property type="term" value="F:cysteine-type deubiquitinase activity"/>
    <property type="evidence" value="ECO:0007669"/>
    <property type="project" value="UniProtKB-EC"/>
</dbReference>
<accession>A0A9P5MR45</accession>
<evidence type="ECO:0000256" key="5">
    <source>
        <dbReference type="ARBA" id="ARBA00022801"/>
    </source>
</evidence>
<comment type="caution">
    <text evidence="9">The sequence shown here is derived from an EMBL/GenBank/DDBJ whole genome shotgun (WGS) entry which is preliminary data.</text>
</comment>
<evidence type="ECO:0000256" key="3">
    <source>
        <dbReference type="ARBA" id="ARBA00022670"/>
    </source>
</evidence>
<name>A0A9P5MR45_9AGAM</name>
<dbReference type="GO" id="GO:0016579">
    <property type="term" value="P:protein deubiquitination"/>
    <property type="evidence" value="ECO:0007669"/>
    <property type="project" value="InterPro"/>
</dbReference>
<organism evidence="9 10">
    <name type="scientific">Russula ochroleuca</name>
    <dbReference type="NCBI Taxonomy" id="152965"/>
    <lineage>
        <taxon>Eukaryota</taxon>
        <taxon>Fungi</taxon>
        <taxon>Dikarya</taxon>
        <taxon>Basidiomycota</taxon>
        <taxon>Agaricomycotina</taxon>
        <taxon>Agaricomycetes</taxon>
        <taxon>Russulales</taxon>
        <taxon>Russulaceae</taxon>
        <taxon>Russula</taxon>
    </lineage>
</organism>
<comment type="catalytic activity">
    <reaction evidence="1">
        <text>Thiol-dependent hydrolysis of ester, thioester, amide, peptide and isopeptide bonds formed by the C-terminal Gly of ubiquitin (a 76-residue protein attached to proteins as an intracellular targeting signal).</text>
        <dbReference type="EC" id="3.4.19.12"/>
    </reaction>
</comment>
<gene>
    <name evidence="9" type="ORF">DFH94DRAFT_637165</name>
</gene>
<dbReference type="InterPro" id="IPR028889">
    <property type="entry name" value="USP"/>
</dbReference>
<evidence type="ECO:0000256" key="7">
    <source>
        <dbReference type="SAM" id="MobiDB-lite"/>
    </source>
</evidence>
<dbReference type="Pfam" id="PF00443">
    <property type="entry name" value="UCH"/>
    <property type="match status" value="1"/>
</dbReference>
<proteinExistence type="predicted"/>
<dbReference type="InterPro" id="IPR001394">
    <property type="entry name" value="Peptidase_C19_UCH"/>
</dbReference>
<dbReference type="SUPFAM" id="SSF54001">
    <property type="entry name" value="Cysteine proteinases"/>
    <property type="match status" value="1"/>
</dbReference>
<dbReference type="Gene3D" id="3.90.70.10">
    <property type="entry name" value="Cysteine proteinases"/>
    <property type="match status" value="1"/>
</dbReference>